<proteinExistence type="predicted"/>
<keyword evidence="2" id="KW-1185">Reference proteome</keyword>
<evidence type="ECO:0000313" key="2">
    <source>
        <dbReference type="Proteomes" id="UP000000238"/>
    </source>
</evidence>
<accession>Q2S800</accession>
<protein>
    <submittedName>
        <fullName evidence="1">Uncharacterized protein</fullName>
    </submittedName>
</protein>
<name>Q2S800_HAHCH</name>
<dbReference type="EMBL" id="CP000155">
    <property type="protein sequence ID" value="ABC33224.1"/>
    <property type="molecule type" value="Genomic_DNA"/>
</dbReference>
<gene>
    <name evidence="1" type="ordered locus">HCH_06587</name>
</gene>
<reference evidence="1 2" key="1">
    <citation type="journal article" date="2005" name="Nucleic Acids Res.">
        <title>Genomic blueprint of Hahella chejuensis, a marine microbe producing an algicidal agent.</title>
        <authorList>
            <person name="Jeong H."/>
            <person name="Yim J.H."/>
            <person name="Lee C."/>
            <person name="Choi S.-H."/>
            <person name="Park Y.K."/>
            <person name="Yoon S.H."/>
            <person name="Hur C.-G."/>
            <person name="Kang H.-Y."/>
            <person name="Kim D."/>
            <person name="Lee H.H."/>
            <person name="Park K.H."/>
            <person name="Park S.-H."/>
            <person name="Park H.-S."/>
            <person name="Lee H.K."/>
            <person name="Oh T.K."/>
            <person name="Kim J.F."/>
        </authorList>
    </citation>
    <scope>NUCLEOTIDE SEQUENCE [LARGE SCALE GENOMIC DNA]</scope>
    <source>
        <strain evidence="1 2">KCTC 2396</strain>
    </source>
</reference>
<dbReference type="STRING" id="349521.HCH_06587"/>
<sequence length="37" mass="4193">MAASKYRHAIPSLETGYSYTDINPQLTHMLTLIILQT</sequence>
<dbReference type="Proteomes" id="UP000000238">
    <property type="component" value="Chromosome"/>
</dbReference>
<organism evidence="1 2">
    <name type="scientific">Hahella chejuensis (strain KCTC 2396)</name>
    <dbReference type="NCBI Taxonomy" id="349521"/>
    <lineage>
        <taxon>Bacteria</taxon>
        <taxon>Pseudomonadati</taxon>
        <taxon>Pseudomonadota</taxon>
        <taxon>Gammaproteobacteria</taxon>
        <taxon>Oceanospirillales</taxon>
        <taxon>Hahellaceae</taxon>
        <taxon>Hahella</taxon>
    </lineage>
</organism>
<dbReference type="HOGENOM" id="CLU_3344317_0_0_6"/>
<dbReference type="KEGG" id="hch:HCH_06587"/>
<dbReference type="AlphaFoldDB" id="Q2S800"/>
<evidence type="ECO:0000313" key="1">
    <source>
        <dbReference type="EMBL" id="ABC33224.1"/>
    </source>
</evidence>